<dbReference type="InterPro" id="IPR012533">
    <property type="entry name" value="YcnI-copper_dom"/>
</dbReference>
<gene>
    <name evidence="5" type="ORF">DFR75_103288</name>
</gene>
<sequence length="223" mass="22544">MTSVLRRLAVTLGAAAAATALAGGVASAHLGVEAPGAKQKASVVLTFRISNESEEASTTALTVELPGLKTARTEPMPGWTATVNRDAAKMATSVTWTAEPGSGVGPGQFQRFDLYAGPLPTQDTVSFRAVQTYSDGKVVTWDQPSAEGAPEPEFPLPVLALSAAPEGDGHSHAAGPAAAQGGHDSETGTDSATRWMAVGGVGLAVIAAATAVAALARTRRASR</sequence>
<dbReference type="AlphaFoldDB" id="A0A4R6PKJ1"/>
<dbReference type="CDD" id="cd08545">
    <property type="entry name" value="YcnI_like"/>
    <property type="match status" value="1"/>
</dbReference>
<accession>A0A4R6PKJ1</accession>
<dbReference type="Proteomes" id="UP000295087">
    <property type="component" value="Unassembled WGS sequence"/>
</dbReference>
<feature type="domain" description="YncI copper-binding" evidence="4">
    <location>
        <begin position="29"/>
        <end position="161"/>
    </location>
</feature>
<feature type="signal peptide" evidence="3">
    <location>
        <begin position="1"/>
        <end position="22"/>
    </location>
</feature>
<evidence type="ECO:0000256" key="2">
    <source>
        <dbReference type="SAM" id="Phobius"/>
    </source>
</evidence>
<feature type="region of interest" description="Disordered" evidence="1">
    <location>
        <begin position="163"/>
        <end position="190"/>
    </location>
</feature>
<feature type="transmembrane region" description="Helical" evidence="2">
    <location>
        <begin position="195"/>
        <end position="216"/>
    </location>
</feature>
<dbReference type="PROSITE" id="PS51318">
    <property type="entry name" value="TAT"/>
    <property type="match status" value="1"/>
</dbReference>
<feature type="compositionally biased region" description="Low complexity" evidence="1">
    <location>
        <begin position="172"/>
        <end position="182"/>
    </location>
</feature>
<keyword evidence="2" id="KW-1133">Transmembrane helix</keyword>
<keyword evidence="2" id="KW-0812">Transmembrane</keyword>
<dbReference type="RefSeq" id="WP_067486527.1">
    <property type="nucleotide sequence ID" value="NZ_JBHXPO010000006.1"/>
</dbReference>
<dbReference type="Pfam" id="PF07987">
    <property type="entry name" value="DUF1775"/>
    <property type="match status" value="1"/>
</dbReference>
<proteinExistence type="predicted"/>
<evidence type="ECO:0000313" key="5">
    <source>
        <dbReference type="EMBL" id="TDP38631.1"/>
    </source>
</evidence>
<keyword evidence="6" id="KW-1185">Reference proteome</keyword>
<evidence type="ECO:0000313" key="6">
    <source>
        <dbReference type="Proteomes" id="UP000295087"/>
    </source>
</evidence>
<dbReference type="Gene3D" id="2.60.40.2230">
    <property type="entry name" value="Uncharacterised protein YcnI-like PF07987, DUF1775"/>
    <property type="match status" value="1"/>
</dbReference>
<feature type="chain" id="PRO_5039597513" evidence="3">
    <location>
        <begin position="23"/>
        <end position="223"/>
    </location>
</feature>
<dbReference type="InterPro" id="IPR006311">
    <property type="entry name" value="TAT_signal"/>
</dbReference>
<protein>
    <submittedName>
        <fullName evidence="5">Uncharacterized protein YcnI</fullName>
    </submittedName>
</protein>
<evidence type="ECO:0000256" key="1">
    <source>
        <dbReference type="SAM" id="MobiDB-lite"/>
    </source>
</evidence>
<comment type="caution">
    <text evidence="5">The sequence shown here is derived from an EMBL/GenBank/DDBJ whole genome shotgun (WGS) entry which is preliminary data.</text>
</comment>
<keyword evidence="3" id="KW-0732">Signal</keyword>
<keyword evidence="2" id="KW-0472">Membrane</keyword>
<organism evidence="5 6">
    <name type="scientific">Nocardia ignorata</name>
    <dbReference type="NCBI Taxonomy" id="145285"/>
    <lineage>
        <taxon>Bacteria</taxon>
        <taxon>Bacillati</taxon>
        <taxon>Actinomycetota</taxon>
        <taxon>Actinomycetes</taxon>
        <taxon>Mycobacteriales</taxon>
        <taxon>Nocardiaceae</taxon>
        <taxon>Nocardia</taxon>
    </lineage>
</organism>
<name>A0A4R6PKJ1_NOCIG</name>
<dbReference type="InterPro" id="IPR038507">
    <property type="entry name" value="YcnI-like_sf"/>
</dbReference>
<evidence type="ECO:0000259" key="4">
    <source>
        <dbReference type="Pfam" id="PF07987"/>
    </source>
</evidence>
<reference evidence="5 6" key="1">
    <citation type="submission" date="2019-03" db="EMBL/GenBank/DDBJ databases">
        <title>Genomic Encyclopedia of Type Strains, Phase IV (KMG-IV): sequencing the most valuable type-strain genomes for metagenomic binning, comparative biology and taxonomic classification.</title>
        <authorList>
            <person name="Goeker M."/>
        </authorList>
    </citation>
    <scope>NUCLEOTIDE SEQUENCE [LARGE SCALE GENOMIC DNA]</scope>
    <source>
        <strain evidence="5 6">DSM 44496</strain>
    </source>
</reference>
<dbReference type="EMBL" id="SNXK01000003">
    <property type="protein sequence ID" value="TDP38631.1"/>
    <property type="molecule type" value="Genomic_DNA"/>
</dbReference>
<evidence type="ECO:0000256" key="3">
    <source>
        <dbReference type="SAM" id="SignalP"/>
    </source>
</evidence>